<proteinExistence type="predicted"/>
<dbReference type="EMBL" id="MK072440">
    <property type="protein sequence ID" value="AYV85123.1"/>
    <property type="molecule type" value="Genomic_DNA"/>
</dbReference>
<protein>
    <submittedName>
        <fullName evidence="1">Uncharacterized protein</fullName>
    </submittedName>
</protein>
<name>A0A3G5AGY1_9VIRU</name>
<gene>
    <name evidence="1" type="ORF">Satyrvirus4_20</name>
</gene>
<reference evidence="1" key="1">
    <citation type="submission" date="2018-10" db="EMBL/GenBank/DDBJ databases">
        <title>Hidden diversity of soil giant viruses.</title>
        <authorList>
            <person name="Schulz F."/>
            <person name="Alteio L."/>
            <person name="Goudeau D."/>
            <person name="Ryan E.M."/>
            <person name="Malmstrom R.R."/>
            <person name="Blanchard J."/>
            <person name="Woyke T."/>
        </authorList>
    </citation>
    <scope>NUCLEOTIDE SEQUENCE</scope>
    <source>
        <strain evidence="1">SAV1</strain>
    </source>
</reference>
<sequence>MDVQSIISNALIEYDTAQPVIRYIIRNTSLEGVKTSTDTERSSFKFIDKETKEVLIDTEVEILAIFYSKLKVWSWAWSQPGLLNSENFLAKDILIYALKLGSDMSYIKAILTTSRGLIKDSNQIDINLAIASSIIKQPYIYPFVYPVDGDNLIYYFILLNKADLDKLQKKN</sequence>
<organism evidence="1">
    <name type="scientific">Satyrvirus sp</name>
    <dbReference type="NCBI Taxonomy" id="2487771"/>
    <lineage>
        <taxon>Viruses</taxon>
        <taxon>Varidnaviria</taxon>
        <taxon>Bamfordvirae</taxon>
        <taxon>Nucleocytoviricota</taxon>
        <taxon>Megaviricetes</taxon>
        <taxon>Imitervirales</taxon>
        <taxon>Mimiviridae</taxon>
        <taxon>Megamimivirinae</taxon>
    </lineage>
</organism>
<accession>A0A3G5AGY1</accession>
<evidence type="ECO:0000313" key="1">
    <source>
        <dbReference type="EMBL" id="AYV85123.1"/>
    </source>
</evidence>